<evidence type="ECO:0000313" key="7">
    <source>
        <dbReference type="Proteomes" id="UP000595064"/>
    </source>
</evidence>
<dbReference type="Pfam" id="PF03466">
    <property type="entry name" value="LysR_substrate"/>
    <property type="match status" value="1"/>
</dbReference>
<dbReference type="InterPro" id="IPR005119">
    <property type="entry name" value="LysR_subst-bd"/>
</dbReference>
<dbReference type="GO" id="GO:0032993">
    <property type="term" value="C:protein-DNA complex"/>
    <property type="evidence" value="ECO:0007669"/>
    <property type="project" value="TreeGrafter"/>
</dbReference>
<organism evidence="6 7">
    <name type="scientific">Delftia lacustris</name>
    <dbReference type="NCBI Taxonomy" id="558537"/>
    <lineage>
        <taxon>Bacteria</taxon>
        <taxon>Pseudomonadati</taxon>
        <taxon>Pseudomonadota</taxon>
        <taxon>Betaproteobacteria</taxon>
        <taxon>Burkholderiales</taxon>
        <taxon>Comamonadaceae</taxon>
        <taxon>Delftia</taxon>
    </lineage>
</organism>
<comment type="similarity">
    <text evidence="1">Belongs to the LysR transcriptional regulatory family.</text>
</comment>
<dbReference type="Gene3D" id="1.10.10.10">
    <property type="entry name" value="Winged helix-like DNA-binding domain superfamily/Winged helix DNA-binding domain"/>
    <property type="match status" value="1"/>
</dbReference>
<reference evidence="6 7" key="1">
    <citation type="submission" date="2020-12" db="EMBL/GenBank/DDBJ databases">
        <title>FDA dAtabase for Regulatory Grade micrObial Sequences (FDA-ARGOS): Supporting development and validation of Infectious Disease Dx tests.</title>
        <authorList>
            <person name="Sproer C."/>
            <person name="Gronow S."/>
            <person name="Severitt S."/>
            <person name="Schroder I."/>
            <person name="Tallon L."/>
            <person name="Sadzewicz L."/>
            <person name="Zhao X."/>
            <person name="Boylan J."/>
            <person name="Ott S."/>
            <person name="Bowen H."/>
            <person name="Vavikolanu K."/>
            <person name="Mehta A."/>
            <person name="Aluvathingal J."/>
            <person name="Nadendla S."/>
            <person name="Lowell S."/>
            <person name="Myers T."/>
            <person name="Yan Y."/>
            <person name="Sichtig H."/>
        </authorList>
    </citation>
    <scope>NUCLEOTIDE SEQUENCE [LARGE SCALE GENOMIC DNA]</scope>
    <source>
        <strain evidence="6 7">FDAARGOS_890</strain>
    </source>
</reference>
<dbReference type="CDD" id="cd08414">
    <property type="entry name" value="PBP2_LTTR_aromatics_like"/>
    <property type="match status" value="1"/>
</dbReference>
<dbReference type="PANTHER" id="PTHR30346:SF0">
    <property type="entry name" value="HCA OPERON TRANSCRIPTIONAL ACTIVATOR HCAR"/>
    <property type="match status" value="1"/>
</dbReference>
<dbReference type="Gene3D" id="3.40.190.10">
    <property type="entry name" value="Periplasmic binding protein-like II"/>
    <property type="match status" value="2"/>
</dbReference>
<accession>A0A7T2YYW5</accession>
<feature type="domain" description="LysR substrate-binding" evidence="5">
    <location>
        <begin position="41"/>
        <end position="242"/>
    </location>
</feature>
<dbReference type="KEGG" id="dla:I6G47_23710"/>
<name>A0A7T2YYW5_9BURK</name>
<keyword evidence="2" id="KW-0805">Transcription regulation</keyword>
<evidence type="ECO:0000259" key="5">
    <source>
        <dbReference type="Pfam" id="PF03466"/>
    </source>
</evidence>
<proteinExistence type="inferred from homology"/>
<keyword evidence="4" id="KW-0804">Transcription</keyword>
<dbReference type="InterPro" id="IPR036388">
    <property type="entry name" value="WH-like_DNA-bd_sf"/>
</dbReference>
<dbReference type="GO" id="GO:0003677">
    <property type="term" value="F:DNA binding"/>
    <property type="evidence" value="ECO:0007669"/>
    <property type="project" value="UniProtKB-KW"/>
</dbReference>
<evidence type="ECO:0000256" key="4">
    <source>
        <dbReference type="ARBA" id="ARBA00023163"/>
    </source>
</evidence>
<evidence type="ECO:0000256" key="3">
    <source>
        <dbReference type="ARBA" id="ARBA00023125"/>
    </source>
</evidence>
<dbReference type="EMBL" id="CP065748">
    <property type="protein sequence ID" value="QPS84699.1"/>
    <property type="molecule type" value="Genomic_DNA"/>
</dbReference>
<keyword evidence="3" id="KW-0238">DNA-binding</keyword>
<evidence type="ECO:0000256" key="1">
    <source>
        <dbReference type="ARBA" id="ARBA00009437"/>
    </source>
</evidence>
<evidence type="ECO:0000256" key="2">
    <source>
        <dbReference type="ARBA" id="ARBA00023015"/>
    </source>
</evidence>
<dbReference type="SUPFAM" id="SSF53850">
    <property type="entry name" value="Periplasmic binding protein-like II"/>
    <property type="match status" value="1"/>
</dbReference>
<sequence>MFVRTTRSTQLTRAGRLFLEHVQRVFTVLEQARDSVKSAANGFCGQLRIALSDGVTPSRLPALLARSREEDPEVEIRLFEVPLDQQIKGLHSDLYDAGFSMAEDAGDGIIVTPAWEDELMVAVPARHPVLAFKQIPLKEVLRHPLALGDPAVCEGHARQVDRFLRTCGQEPLIAQRVATFDVMMTLVSAGLALGLAGEAHIASSREPGVVARRLAGKPTMLMTYLLRRDTEPSEMLARFIERVDFIDSADELGIPEDLPRDR</sequence>
<dbReference type="PANTHER" id="PTHR30346">
    <property type="entry name" value="TRANSCRIPTIONAL DUAL REGULATOR HCAR-RELATED"/>
    <property type="match status" value="1"/>
</dbReference>
<dbReference type="GO" id="GO:0003700">
    <property type="term" value="F:DNA-binding transcription factor activity"/>
    <property type="evidence" value="ECO:0007669"/>
    <property type="project" value="TreeGrafter"/>
</dbReference>
<keyword evidence="7" id="KW-1185">Reference proteome</keyword>
<dbReference type="Proteomes" id="UP000595064">
    <property type="component" value="Chromosome"/>
</dbReference>
<gene>
    <name evidence="6" type="ORF">I6G47_23710</name>
</gene>
<evidence type="ECO:0000313" key="6">
    <source>
        <dbReference type="EMBL" id="QPS84699.1"/>
    </source>
</evidence>
<dbReference type="AlphaFoldDB" id="A0A7T2YYW5"/>
<protein>
    <submittedName>
        <fullName evidence="6">LysR family transcriptional regulator</fullName>
    </submittedName>
</protein>
<dbReference type="RefSeq" id="WP_080649866.1">
    <property type="nucleotide sequence ID" value="NZ_CP065748.1"/>
</dbReference>